<dbReference type="InterPro" id="IPR029063">
    <property type="entry name" value="SAM-dependent_MTases_sf"/>
</dbReference>
<dbReference type="PROSITE" id="PS00092">
    <property type="entry name" value="N6_MTASE"/>
    <property type="match status" value="1"/>
</dbReference>
<keyword evidence="3" id="KW-0489">Methyltransferase</keyword>
<dbReference type="Gene3D" id="3.40.50.150">
    <property type="entry name" value="Vaccinia Virus protein VP39"/>
    <property type="match status" value="1"/>
</dbReference>
<gene>
    <name evidence="2" type="ORF">MM415A03730_0010</name>
    <name evidence="1" type="ORF">MM415B01299_0003</name>
    <name evidence="3" type="ORF">TM448B06264_0003</name>
</gene>
<organism evidence="3">
    <name type="scientific">viral metagenome</name>
    <dbReference type="NCBI Taxonomy" id="1070528"/>
    <lineage>
        <taxon>unclassified sequences</taxon>
        <taxon>metagenomes</taxon>
        <taxon>organismal metagenomes</taxon>
    </lineage>
</organism>
<dbReference type="CDD" id="cd02440">
    <property type="entry name" value="AdoMet_MTases"/>
    <property type="match status" value="1"/>
</dbReference>
<dbReference type="GO" id="GO:0008168">
    <property type="term" value="F:methyltransferase activity"/>
    <property type="evidence" value="ECO:0007669"/>
    <property type="project" value="UniProtKB-KW"/>
</dbReference>
<evidence type="ECO:0000313" key="2">
    <source>
        <dbReference type="EMBL" id="QJA70448.1"/>
    </source>
</evidence>
<dbReference type="GO" id="GO:0032259">
    <property type="term" value="P:methylation"/>
    <property type="evidence" value="ECO:0007669"/>
    <property type="project" value="UniProtKB-KW"/>
</dbReference>
<dbReference type="PRINTS" id="PR00507">
    <property type="entry name" value="N12N6MTFRASE"/>
</dbReference>
<dbReference type="InterPro" id="IPR002052">
    <property type="entry name" value="DNA_methylase_N6_adenine_CS"/>
</dbReference>
<dbReference type="EMBL" id="MT145151">
    <property type="protein sequence ID" value="QJI04129.1"/>
    <property type="molecule type" value="Genomic_DNA"/>
</dbReference>
<dbReference type="EMBL" id="MT141369">
    <property type="protein sequence ID" value="QJA59424.1"/>
    <property type="molecule type" value="Genomic_DNA"/>
</dbReference>
<protein>
    <submittedName>
        <fullName evidence="3">Putative methyltransferase</fullName>
    </submittedName>
</protein>
<name>A0A6M3Y1L7_9ZZZZ</name>
<dbReference type="GO" id="GO:0003676">
    <property type="term" value="F:nucleic acid binding"/>
    <property type="evidence" value="ECO:0007669"/>
    <property type="project" value="InterPro"/>
</dbReference>
<dbReference type="EMBL" id="MT141793">
    <property type="protein sequence ID" value="QJA70448.1"/>
    <property type="molecule type" value="Genomic_DNA"/>
</dbReference>
<sequence length="246" mass="27105">MSKIDDLTLGILSAASVEGDVVILNCGQLDRKRYVDVNKVLEAMGGKWNRKVKGHVFSESPTDKLEAIILTGEYDKPADYGYFPTPMDLADKMITLANLTPGMVVLEPSAGQGAIAERVARIVGYDNVHCFELLNDNCEALMKYGFLKTECCDFLSVEPKPLYDRVIMNPPFAKQQDIEHVTHALKCVKPGGRLVSIMASGVTFRQNRKTTEFLDLIGDSEIINNPPESFKLSGTMVNTVTVIVCV</sequence>
<proteinExistence type="predicted"/>
<evidence type="ECO:0000313" key="3">
    <source>
        <dbReference type="EMBL" id="QJI04129.1"/>
    </source>
</evidence>
<dbReference type="AlphaFoldDB" id="A0A6M3Y1L7"/>
<reference evidence="3" key="1">
    <citation type="submission" date="2020-03" db="EMBL/GenBank/DDBJ databases">
        <title>The deep terrestrial virosphere.</title>
        <authorList>
            <person name="Holmfeldt K."/>
            <person name="Nilsson E."/>
            <person name="Simone D."/>
            <person name="Lopez-Fernandez M."/>
            <person name="Wu X."/>
            <person name="de Brujin I."/>
            <person name="Lundin D."/>
            <person name="Andersson A."/>
            <person name="Bertilsson S."/>
            <person name="Dopson M."/>
        </authorList>
    </citation>
    <scope>NUCLEOTIDE SEQUENCE</scope>
    <source>
        <strain evidence="2">MM415A03730</strain>
        <strain evidence="1">MM415B01299</strain>
        <strain evidence="3">TM448B06264</strain>
    </source>
</reference>
<dbReference type="SUPFAM" id="SSF53335">
    <property type="entry name" value="S-adenosyl-L-methionine-dependent methyltransferases"/>
    <property type="match status" value="1"/>
</dbReference>
<evidence type="ECO:0000313" key="1">
    <source>
        <dbReference type="EMBL" id="QJA59424.1"/>
    </source>
</evidence>
<accession>A0A6M3Y1L7</accession>
<keyword evidence="3" id="KW-0808">Transferase</keyword>